<feature type="compositionally biased region" description="Polar residues" evidence="1">
    <location>
        <begin position="723"/>
        <end position="732"/>
    </location>
</feature>
<protein>
    <recommendedName>
        <fullName evidence="4">C2H2-type domain-containing protein</fullName>
    </recommendedName>
</protein>
<comment type="caution">
    <text evidence="2">The sequence shown here is derived from an EMBL/GenBank/DDBJ whole genome shotgun (WGS) entry which is preliminary data.</text>
</comment>
<evidence type="ECO:0000313" key="2">
    <source>
        <dbReference type="EMBL" id="KAK6542048.1"/>
    </source>
</evidence>
<reference evidence="2 3" key="1">
    <citation type="submission" date="2019-10" db="EMBL/GenBank/DDBJ databases">
        <authorList>
            <person name="Palmer J.M."/>
        </authorList>
    </citation>
    <scope>NUCLEOTIDE SEQUENCE [LARGE SCALE GENOMIC DNA]</scope>
    <source>
        <strain evidence="2 3">TWF694</strain>
    </source>
</reference>
<keyword evidence="3" id="KW-1185">Reference proteome</keyword>
<feature type="region of interest" description="Disordered" evidence="1">
    <location>
        <begin position="469"/>
        <end position="492"/>
    </location>
</feature>
<dbReference type="AlphaFoldDB" id="A0AAV9XIY8"/>
<evidence type="ECO:0000256" key="1">
    <source>
        <dbReference type="SAM" id="MobiDB-lite"/>
    </source>
</evidence>
<proteinExistence type="predicted"/>
<evidence type="ECO:0008006" key="4">
    <source>
        <dbReference type="Google" id="ProtNLM"/>
    </source>
</evidence>
<organism evidence="2 3">
    <name type="scientific">Orbilia ellipsospora</name>
    <dbReference type="NCBI Taxonomy" id="2528407"/>
    <lineage>
        <taxon>Eukaryota</taxon>
        <taxon>Fungi</taxon>
        <taxon>Dikarya</taxon>
        <taxon>Ascomycota</taxon>
        <taxon>Pezizomycotina</taxon>
        <taxon>Orbiliomycetes</taxon>
        <taxon>Orbiliales</taxon>
        <taxon>Orbiliaceae</taxon>
        <taxon>Orbilia</taxon>
    </lineage>
</organism>
<feature type="compositionally biased region" description="Basic and acidic residues" evidence="1">
    <location>
        <begin position="567"/>
        <end position="588"/>
    </location>
</feature>
<feature type="compositionally biased region" description="Polar residues" evidence="1">
    <location>
        <begin position="891"/>
        <end position="900"/>
    </location>
</feature>
<feature type="region of interest" description="Disordered" evidence="1">
    <location>
        <begin position="716"/>
        <end position="735"/>
    </location>
</feature>
<feature type="region of interest" description="Disordered" evidence="1">
    <location>
        <begin position="530"/>
        <end position="588"/>
    </location>
</feature>
<feature type="region of interest" description="Disordered" evidence="1">
    <location>
        <begin position="870"/>
        <end position="906"/>
    </location>
</feature>
<sequence length="1012" mass="114370">MQQRVRDASLGKKVKWAVPSLALPRPPSVKGDLTAADFANIATLEYPRYDLREDEDYYPDDAPYYTKAQRYHIPTLDEDEYPSYIHRPHYTKYPESRYPHPKNPEYKFQLVSRPRPTRPAPYLESASFEAQNLPTSQSQAQDLLSSLQLSNSKLQKKLSVLETSLGSLEAKIELLLQSNFHPPLQYLRTGSDSTLVDETNSTCVDSDDIFDIISIYEDISNPEKTTSTTSCNQRAVYPQQSQCEWCNWRQIPCEAERQPDGSLQCVACFWYGTDCDLPKNECKLEAPVPQHSAPLTRENLDSMDMSYQAMVSRPRTENTSMSGMLDTSSRGLSADARKTPILRFSYTETMATADANICIPNQQQPDILSLDANNTKTESNSAENYNQQIVDNLVEEEEGSREDEGTAEAMDSFYLFLLILTLTDDSIWETLPPTTDDHYGDAVTNALFHDVSKSTTPTYNQDVTLRRSSLISEDSQSETSETSERKLITSRTPTKRFAHINGLCLAPDPESCSLGMGTVSNTCAPGREICDTAEEPNGEESTTKDRTNSRCLNASQGNKGSRIPKRSRTDRDNSGDGDESDRGSPKKRITEAIRKIEKKLACPFAKAYPHEYPQCQLRFRKNLSGVKEHLKRSHFGGTLPPEVLKARTWNEVFVYCNNSWKSDIPSQYLDISIPMQWVQECRDQQIEMDPLATTDEGLQSGIYVRLNQADANRNFPRPILPRLSQTSHDGTMSSSRSSDIAISYIQDSLCPTTPASSVDSVSFKTPPFDQQVIRTIDDDQPRGIIDLFATDKLNTPTPEPQSQLSINFDDFSDYIHSNHDFDLIQSFGSTITLDPEISVLPEDLCLGYGLDQQRNEKYILPIIEDIASESSVSNGEAMSTSDKTPPPPTPGESSGASAIQSPDLIPTPHKKYTLRVRRQEKHTDHRTVKNRGPQKFQFDSMEEFRDRFETWMIQTFSDPLFDWREWEFEDPKGSDRISDLDALADELEWIWDAYRTEGAAFFLVRKLAKGIT</sequence>
<evidence type="ECO:0000313" key="3">
    <source>
        <dbReference type="Proteomes" id="UP001365542"/>
    </source>
</evidence>
<dbReference type="EMBL" id="JAVHJO010000003">
    <property type="protein sequence ID" value="KAK6542048.1"/>
    <property type="molecule type" value="Genomic_DNA"/>
</dbReference>
<dbReference type="Proteomes" id="UP001365542">
    <property type="component" value="Unassembled WGS sequence"/>
</dbReference>
<gene>
    <name evidence="2" type="ORF">TWF694_007820</name>
</gene>
<accession>A0AAV9XIY8</accession>
<feature type="compositionally biased region" description="Polar residues" evidence="1">
    <location>
        <begin position="870"/>
        <end position="883"/>
    </location>
</feature>
<feature type="compositionally biased region" description="Polar residues" evidence="1">
    <location>
        <begin position="549"/>
        <end position="559"/>
    </location>
</feature>
<name>A0AAV9XIY8_9PEZI</name>